<dbReference type="PROSITE" id="PS50887">
    <property type="entry name" value="GGDEF"/>
    <property type="match status" value="1"/>
</dbReference>
<dbReference type="GO" id="GO:0052621">
    <property type="term" value="F:diguanylate cyclase activity"/>
    <property type="evidence" value="ECO:0007669"/>
    <property type="project" value="TreeGrafter"/>
</dbReference>
<dbReference type="CDD" id="cd17574">
    <property type="entry name" value="REC_OmpR"/>
    <property type="match status" value="1"/>
</dbReference>
<dbReference type="InterPro" id="IPR050469">
    <property type="entry name" value="Diguanylate_Cyclase"/>
</dbReference>
<dbReference type="InterPro" id="IPR000160">
    <property type="entry name" value="GGDEF_dom"/>
</dbReference>
<dbReference type="PROSITE" id="PS50110">
    <property type="entry name" value="RESPONSE_REGULATORY"/>
    <property type="match status" value="2"/>
</dbReference>
<dbReference type="InterPro" id="IPR029787">
    <property type="entry name" value="Nucleotide_cyclase"/>
</dbReference>
<dbReference type="CDD" id="cd01949">
    <property type="entry name" value="GGDEF"/>
    <property type="match status" value="1"/>
</dbReference>
<dbReference type="InterPro" id="IPR043128">
    <property type="entry name" value="Rev_trsase/Diguanyl_cyclase"/>
</dbReference>
<dbReference type="CDD" id="cd00156">
    <property type="entry name" value="REC"/>
    <property type="match status" value="1"/>
</dbReference>
<dbReference type="GO" id="GO:1902201">
    <property type="term" value="P:negative regulation of bacterial-type flagellum-dependent cell motility"/>
    <property type="evidence" value="ECO:0007669"/>
    <property type="project" value="TreeGrafter"/>
</dbReference>
<proteinExistence type="predicted"/>
<protein>
    <submittedName>
        <fullName evidence="4">Response regulator PleD</fullName>
    </submittedName>
</protein>
<dbReference type="RefSeq" id="WP_069510535.1">
    <property type="nucleotide sequence ID" value="NZ_CP194323.1"/>
</dbReference>
<dbReference type="AlphaFoldDB" id="A0A2S5D4N9"/>
<evidence type="ECO:0000259" key="2">
    <source>
        <dbReference type="PROSITE" id="PS50110"/>
    </source>
</evidence>
<feature type="modified residue" description="4-aspartylphosphate" evidence="1">
    <location>
        <position position="163"/>
    </location>
</feature>
<feature type="domain" description="Response regulatory" evidence="2">
    <location>
        <begin position="414"/>
        <end position="538"/>
    </location>
</feature>
<dbReference type="Pfam" id="PF00990">
    <property type="entry name" value="GGDEF"/>
    <property type="match status" value="1"/>
</dbReference>
<comment type="caution">
    <text evidence="4">The sequence shown here is derived from an EMBL/GenBank/DDBJ whole genome shotgun (WGS) entry which is preliminary data.</text>
</comment>
<sequence length="542" mass="62660">MENVKYQQMVYKNMDEKFKSWSELKYISEKEIYHFLHSLKGTAGSIGLEELSITASEKLEPLTEASEKKWSKAEWTSYLSSLIEGISFYQTNMTVQTESKPLLAFPENALNQEFILVIDDDIVFINYLKNVLEKKGYSVVIAYNGKRGMELIYELKPAIVFLDIMLPDTNGFSILQNIKKIKKDRMFVTVMSANDCKENRVRAYDMGALDFMPKPIDEEILVSYVTNRLAYKKELEHSIIIDELTQVYNRKFLENQFEKLIQQFNRNQTPFSVAILDLDYFKKVNDTHGHLVGDEVLKGFAALVMNLKRDTDIFCRYGGEEFVMLMPQTSIQDSYVLIERLRKSMEKKYFTANGVKFNVTFSAGLVDVSATNLHPKKMLEEADQALYNAKQSGRNQTMIYDSVAEVVKKKVKIKIIIIDDVFIIRNLIVNYFNNWGPNENYDIDVLEFSDGVSFLKSNWYNSNSKYIILLDGMMPKMDGIEVLKTIRKKYSSNDVIVSMLTGRKGEEYVVDALENGADDYIVKPFNITDVSNRILRLINRLF</sequence>
<dbReference type="SMART" id="SM00448">
    <property type="entry name" value="REC"/>
    <property type="match status" value="2"/>
</dbReference>
<feature type="domain" description="GGDEF" evidence="3">
    <location>
        <begin position="269"/>
        <end position="402"/>
    </location>
</feature>
<dbReference type="SUPFAM" id="SSF52172">
    <property type="entry name" value="CheY-like"/>
    <property type="match status" value="2"/>
</dbReference>
<feature type="domain" description="Response regulatory" evidence="2">
    <location>
        <begin position="114"/>
        <end position="229"/>
    </location>
</feature>
<organism evidence="4 5">
    <name type="scientific">Lysinibacillus sphaericus</name>
    <name type="common">Bacillus sphaericus</name>
    <dbReference type="NCBI Taxonomy" id="1421"/>
    <lineage>
        <taxon>Bacteria</taxon>
        <taxon>Bacillati</taxon>
        <taxon>Bacillota</taxon>
        <taxon>Bacilli</taxon>
        <taxon>Bacillales</taxon>
        <taxon>Bacillaceae</taxon>
        <taxon>Lysinibacillus</taxon>
    </lineage>
</organism>
<name>A0A2S5D4N9_LYSSH</name>
<dbReference type="FunFam" id="3.30.70.270:FF:000001">
    <property type="entry name" value="Diguanylate cyclase domain protein"/>
    <property type="match status" value="1"/>
</dbReference>
<dbReference type="InterPro" id="IPR011006">
    <property type="entry name" value="CheY-like_superfamily"/>
</dbReference>
<dbReference type="InterPro" id="IPR001789">
    <property type="entry name" value="Sig_transdc_resp-reg_receiver"/>
</dbReference>
<evidence type="ECO:0000313" key="5">
    <source>
        <dbReference type="Proteomes" id="UP000237319"/>
    </source>
</evidence>
<gene>
    <name evidence="4" type="primary">pleD_5</name>
    <name evidence="4" type="ORF">LYSIN_02731</name>
</gene>
<evidence type="ECO:0000256" key="1">
    <source>
        <dbReference type="PROSITE-ProRule" id="PRU00169"/>
    </source>
</evidence>
<keyword evidence="5" id="KW-1185">Reference proteome</keyword>
<reference evidence="4 5" key="1">
    <citation type="submission" date="2017-11" db="EMBL/GenBank/DDBJ databases">
        <title>Genome sequence of Lysinibacillus sphaericus, a lignin-degrading bacteria isolated from municipal solid waste soil.</title>
        <authorList>
            <person name="Persinoti G.F."/>
            <person name="Paixao D.A."/>
            <person name="Bugg T.D."/>
            <person name="Squina F.M."/>
        </authorList>
    </citation>
    <scope>NUCLEOTIDE SEQUENCE [LARGE SCALE GENOMIC DNA]</scope>
    <source>
        <strain evidence="4 5">A1</strain>
    </source>
</reference>
<dbReference type="SMART" id="SM00267">
    <property type="entry name" value="GGDEF"/>
    <property type="match status" value="1"/>
</dbReference>
<accession>A0A2S5D4N9</accession>
<feature type="modified residue" description="4-aspartylphosphate" evidence="1">
    <location>
        <position position="471"/>
    </location>
</feature>
<dbReference type="SUPFAM" id="SSF55073">
    <property type="entry name" value="Nucleotide cyclase"/>
    <property type="match status" value="1"/>
</dbReference>
<keyword evidence="1" id="KW-0597">Phosphoprotein</keyword>
<dbReference type="Pfam" id="PF00072">
    <property type="entry name" value="Response_reg"/>
    <property type="match status" value="2"/>
</dbReference>
<dbReference type="Gene3D" id="3.40.50.2300">
    <property type="match status" value="2"/>
</dbReference>
<evidence type="ECO:0000259" key="3">
    <source>
        <dbReference type="PROSITE" id="PS50887"/>
    </source>
</evidence>
<dbReference type="NCBIfam" id="TIGR00254">
    <property type="entry name" value="GGDEF"/>
    <property type="match status" value="1"/>
</dbReference>
<dbReference type="GO" id="GO:0043709">
    <property type="term" value="P:cell adhesion involved in single-species biofilm formation"/>
    <property type="evidence" value="ECO:0007669"/>
    <property type="project" value="TreeGrafter"/>
</dbReference>
<dbReference type="EMBL" id="PGLV01000001">
    <property type="protein sequence ID" value="POZ57947.1"/>
    <property type="molecule type" value="Genomic_DNA"/>
</dbReference>
<dbReference type="GO" id="GO:0000160">
    <property type="term" value="P:phosphorelay signal transduction system"/>
    <property type="evidence" value="ECO:0007669"/>
    <property type="project" value="InterPro"/>
</dbReference>
<evidence type="ECO:0000313" key="4">
    <source>
        <dbReference type="EMBL" id="POZ57947.1"/>
    </source>
</evidence>
<dbReference type="PANTHER" id="PTHR45138:SF9">
    <property type="entry name" value="DIGUANYLATE CYCLASE DGCM-RELATED"/>
    <property type="match status" value="1"/>
</dbReference>
<dbReference type="Gene3D" id="3.30.70.270">
    <property type="match status" value="1"/>
</dbReference>
<dbReference type="Proteomes" id="UP000237319">
    <property type="component" value="Unassembled WGS sequence"/>
</dbReference>
<dbReference type="GO" id="GO:0005886">
    <property type="term" value="C:plasma membrane"/>
    <property type="evidence" value="ECO:0007669"/>
    <property type="project" value="TreeGrafter"/>
</dbReference>
<dbReference type="PANTHER" id="PTHR45138">
    <property type="entry name" value="REGULATORY COMPONENTS OF SENSORY TRANSDUCTION SYSTEM"/>
    <property type="match status" value="1"/>
</dbReference>